<evidence type="ECO:0000313" key="2">
    <source>
        <dbReference type="Proteomes" id="UP000663193"/>
    </source>
</evidence>
<sequence length="75" mass="8475">MVSNERNEDLDKIASIMVHEIPGDVSRALDAMACYHSGLQRECFFYFKFFLLVVHELARPLVCGLGLRICICVGL</sequence>
<accession>A0A7U2FCR9</accession>
<dbReference type="EMBL" id="CP069033">
    <property type="protein sequence ID" value="QRD00655.1"/>
    <property type="molecule type" value="Genomic_DNA"/>
</dbReference>
<evidence type="ECO:0000313" key="1">
    <source>
        <dbReference type="EMBL" id="QRD00655.1"/>
    </source>
</evidence>
<organism evidence="1 2">
    <name type="scientific">Phaeosphaeria nodorum (strain SN15 / ATCC MYA-4574 / FGSC 10173)</name>
    <name type="common">Glume blotch fungus</name>
    <name type="synonym">Parastagonospora nodorum</name>
    <dbReference type="NCBI Taxonomy" id="321614"/>
    <lineage>
        <taxon>Eukaryota</taxon>
        <taxon>Fungi</taxon>
        <taxon>Dikarya</taxon>
        <taxon>Ascomycota</taxon>
        <taxon>Pezizomycotina</taxon>
        <taxon>Dothideomycetes</taxon>
        <taxon>Pleosporomycetidae</taxon>
        <taxon>Pleosporales</taxon>
        <taxon>Pleosporineae</taxon>
        <taxon>Phaeosphaeriaceae</taxon>
        <taxon>Parastagonospora</taxon>
    </lineage>
</organism>
<gene>
    <name evidence="1" type="ORF">JI435_415570</name>
</gene>
<dbReference type="AlphaFoldDB" id="A0A7U2FCR9"/>
<dbReference type="Proteomes" id="UP000663193">
    <property type="component" value="Chromosome 11"/>
</dbReference>
<dbReference type="VEuPathDB" id="FungiDB:JI435_415570"/>
<name>A0A7U2FCR9_PHANO</name>
<protein>
    <submittedName>
        <fullName evidence="1">Uncharacterized protein</fullName>
    </submittedName>
</protein>
<proteinExistence type="predicted"/>
<reference evidence="2" key="1">
    <citation type="journal article" date="2021" name="BMC Genomics">
        <title>Chromosome-level genome assembly and manually-curated proteome of model necrotroph Parastagonospora nodorum Sn15 reveals a genome-wide trove of candidate effector homologs, and redundancy of virulence-related functions within an accessory chromosome.</title>
        <authorList>
            <person name="Bertazzoni S."/>
            <person name="Jones D.A.B."/>
            <person name="Phan H.T."/>
            <person name="Tan K.-C."/>
            <person name="Hane J.K."/>
        </authorList>
    </citation>
    <scope>NUCLEOTIDE SEQUENCE [LARGE SCALE GENOMIC DNA]</scope>
    <source>
        <strain evidence="2">SN15 / ATCC MYA-4574 / FGSC 10173)</strain>
    </source>
</reference>
<keyword evidence="2" id="KW-1185">Reference proteome</keyword>